<dbReference type="InterPro" id="IPR011990">
    <property type="entry name" value="TPR-like_helical_dom_sf"/>
</dbReference>
<accession>A0A8X8Z6H1</accession>
<dbReference type="InterPro" id="IPR000744">
    <property type="entry name" value="NSF_attach"/>
</dbReference>
<evidence type="ECO:0000256" key="4">
    <source>
        <dbReference type="ARBA" id="ARBA00022892"/>
    </source>
</evidence>
<name>A0A8X8Z6H1_SALSN</name>
<dbReference type="SUPFAM" id="SSF48452">
    <property type="entry name" value="TPR-like"/>
    <property type="match status" value="1"/>
</dbReference>
<evidence type="ECO:0000256" key="8">
    <source>
        <dbReference type="ARBA" id="ARBA00042485"/>
    </source>
</evidence>
<dbReference type="GO" id="GO:0019905">
    <property type="term" value="F:syntaxin binding"/>
    <property type="evidence" value="ECO:0007669"/>
    <property type="project" value="TreeGrafter"/>
</dbReference>
<evidence type="ECO:0000256" key="6">
    <source>
        <dbReference type="ARBA" id="ARBA00023136"/>
    </source>
</evidence>
<evidence type="ECO:0000256" key="3">
    <source>
        <dbReference type="ARBA" id="ARBA00022448"/>
    </source>
</evidence>
<keyword evidence="6" id="KW-0472">Membrane</keyword>
<dbReference type="AlphaFoldDB" id="A0A8X8Z6H1"/>
<dbReference type="GO" id="GO:0005483">
    <property type="term" value="F:soluble NSF attachment protein activity"/>
    <property type="evidence" value="ECO:0007669"/>
    <property type="project" value="TreeGrafter"/>
</dbReference>
<protein>
    <recommendedName>
        <fullName evidence="7">Gamma-soluble NSF attachment protein</fullName>
    </recommendedName>
    <alternativeName>
        <fullName evidence="8">N-ethylmaleimide-sensitive factor attachment protein gamma</fullName>
    </alternativeName>
</protein>
<proteinExistence type="inferred from homology"/>
<comment type="similarity">
    <text evidence="2">Belongs to the SNAP family.</text>
</comment>
<dbReference type="GO" id="GO:0006886">
    <property type="term" value="P:intracellular protein transport"/>
    <property type="evidence" value="ECO:0007669"/>
    <property type="project" value="InterPro"/>
</dbReference>
<evidence type="ECO:0000256" key="5">
    <source>
        <dbReference type="ARBA" id="ARBA00022927"/>
    </source>
</evidence>
<comment type="subcellular location">
    <subcellularLocation>
        <location evidence="1">Membrane</location>
        <topology evidence="1">Peripheral membrane protein</topology>
    </subcellularLocation>
</comment>
<evidence type="ECO:0000256" key="2">
    <source>
        <dbReference type="ARBA" id="ARBA00010050"/>
    </source>
</evidence>
<keyword evidence="10" id="KW-1185">Reference proteome</keyword>
<gene>
    <name evidence="9" type="ORF">SASPL_144456</name>
</gene>
<keyword evidence="4" id="KW-0931">ER-Golgi transport</keyword>
<dbReference type="GO" id="GO:0005774">
    <property type="term" value="C:vacuolar membrane"/>
    <property type="evidence" value="ECO:0007669"/>
    <property type="project" value="TreeGrafter"/>
</dbReference>
<evidence type="ECO:0000256" key="1">
    <source>
        <dbReference type="ARBA" id="ARBA00004170"/>
    </source>
</evidence>
<dbReference type="PANTHER" id="PTHR13768:SF2">
    <property type="entry name" value="GAMMA-SOLUBLE NSF ATTACHMENT PROTEIN"/>
    <property type="match status" value="1"/>
</dbReference>
<keyword evidence="3" id="KW-0813">Transport</keyword>
<evidence type="ECO:0000256" key="7">
    <source>
        <dbReference type="ARBA" id="ARBA00040047"/>
    </source>
</evidence>
<dbReference type="EMBL" id="PNBA02000017">
    <property type="protein sequence ID" value="KAG6393882.1"/>
    <property type="molecule type" value="Genomic_DNA"/>
</dbReference>
<sequence length="201" mass="22591">MSNLKNRRFLVEIFTNLQDKLSLTRWNADWRNATALYEQAGNAYRLARKFEQAKEAFEKASKGHEMLASPWDAAKHMETAGALAKDVGNWNEVSDFYRRASELYIECGRVQPASDALAKWARFMKFVSKFRARCVALSFKKDGGEPPTDVAGDAGGVVCSCCSSLICSSILDLQMELIAFSVRGVPDEDEWLAFVIEFTPR</sequence>
<dbReference type="Gene3D" id="1.25.40.10">
    <property type="entry name" value="Tetratricopeptide repeat domain"/>
    <property type="match status" value="1"/>
</dbReference>
<reference evidence="9" key="2">
    <citation type="submission" date="2020-08" db="EMBL/GenBank/DDBJ databases">
        <title>Plant Genome Project.</title>
        <authorList>
            <person name="Zhang R.-G."/>
        </authorList>
    </citation>
    <scope>NUCLEOTIDE SEQUENCE</scope>
    <source>
        <strain evidence="9">Huo1</strain>
        <tissue evidence="9">Leaf</tissue>
    </source>
</reference>
<keyword evidence="5" id="KW-0653">Protein transport</keyword>
<dbReference type="PANTHER" id="PTHR13768">
    <property type="entry name" value="SOLUBLE NSF ATTACHMENT PROTEIN SNAP"/>
    <property type="match status" value="1"/>
</dbReference>
<dbReference type="Proteomes" id="UP000298416">
    <property type="component" value="Unassembled WGS sequence"/>
</dbReference>
<evidence type="ECO:0000313" key="9">
    <source>
        <dbReference type="EMBL" id="KAG6393882.1"/>
    </source>
</evidence>
<comment type="caution">
    <text evidence="9">The sequence shown here is derived from an EMBL/GenBank/DDBJ whole genome shotgun (WGS) entry which is preliminary data.</text>
</comment>
<dbReference type="GO" id="GO:0016192">
    <property type="term" value="P:vesicle-mediated transport"/>
    <property type="evidence" value="ECO:0007669"/>
    <property type="project" value="UniProtKB-KW"/>
</dbReference>
<dbReference type="Pfam" id="PF14938">
    <property type="entry name" value="SNAP"/>
    <property type="match status" value="1"/>
</dbReference>
<evidence type="ECO:0000313" key="10">
    <source>
        <dbReference type="Proteomes" id="UP000298416"/>
    </source>
</evidence>
<dbReference type="GO" id="GO:0031201">
    <property type="term" value="C:SNARE complex"/>
    <property type="evidence" value="ECO:0007669"/>
    <property type="project" value="TreeGrafter"/>
</dbReference>
<organism evidence="9">
    <name type="scientific">Salvia splendens</name>
    <name type="common">Scarlet sage</name>
    <dbReference type="NCBI Taxonomy" id="180675"/>
    <lineage>
        <taxon>Eukaryota</taxon>
        <taxon>Viridiplantae</taxon>
        <taxon>Streptophyta</taxon>
        <taxon>Embryophyta</taxon>
        <taxon>Tracheophyta</taxon>
        <taxon>Spermatophyta</taxon>
        <taxon>Magnoliopsida</taxon>
        <taxon>eudicotyledons</taxon>
        <taxon>Gunneridae</taxon>
        <taxon>Pentapetalae</taxon>
        <taxon>asterids</taxon>
        <taxon>lamiids</taxon>
        <taxon>Lamiales</taxon>
        <taxon>Lamiaceae</taxon>
        <taxon>Nepetoideae</taxon>
        <taxon>Mentheae</taxon>
        <taxon>Salviinae</taxon>
        <taxon>Salvia</taxon>
        <taxon>Salvia subgen. Calosphace</taxon>
        <taxon>core Calosphace</taxon>
    </lineage>
</organism>
<reference evidence="9" key="1">
    <citation type="submission" date="2018-01" db="EMBL/GenBank/DDBJ databases">
        <authorList>
            <person name="Mao J.F."/>
        </authorList>
    </citation>
    <scope>NUCLEOTIDE SEQUENCE</scope>
    <source>
        <strain evidence="9">Huo1</strain>
        <tissue evidence="9">Leaf</tissue>
    </source>
</reference>